<dbReference type="InterPro" id="IPR041492">
    <property type="entry name" value="HAD_2"/>
</dbReference>
<dbReference type="Pfam" id="PF13419">
    <property type="entry name" value="HAD_2"/>
    <property type="match status" value="1"/>
</dbReference>
<dbReference type="EMBL" id="JBHHMI010000036">
    <property type="protein sequence ID" value="MFB5269667.1"/>
    <property type="molecule type" value="Genomic_DNA"/>
</dbReference>
<dbReference type="InterPro" id="IPR036412">
    <property type="entry name" value="HAD-like_sf"/>
</dbReference>
<protein>
    <submittedName>
        <fullName evidence="1">Pyrophosphatase PpaX</fullName>
        <ecNumber evidence="1">3.6.1.1</ecNumber>
    </submittedName>
</protein>
<keyword evidence="2" id="KW-1185">Reference proteome</keyword>
<proteinExistence type="predicted"/>
<dbReference type="RefSeq" id="WP_375357937.1">
    <property type="nucleotide sequence ID" value="NZ_JBHHMI010000036.1"/>
</dbReference>
<dbReference type="GO" id="GO:0004427">
    <property type="term" value="F:inorganic diphosphate phosphatase activity"/>
    <property type="evidence" value="ECO:0007669"/>
    <property type="project" value="UniProtKB-EC"/>
</dbReference>
<evidence type="ECO:0000313" key="1">
    <source>
        <dbReference type="EMBL" id="MFB5269667.1"/>
    </source>
</evidence>
<keyword evidence="1" id="KW-0378">Hydrolase</keyword>
<dbReference type="InterPro" id="IPR023214">
    <property type="entry name" value="HAD_sf"/>
</dbReference>
<dbReference type="NCBIfam" id="TIGR01509">
    <property type="entry name" value="HAD-SF-IA-v3"/>
    <property type="match status" value="1"/>
</dbReference>
<dbReference type="InterPro" id="IPR023198">
    <property type="entry name" value="PGP-like_dom2"/>
</dbReference>
<dbReference type="SFLD" id="SFLDS00003">
    <property type="entry name" value="Haloacid_Dehalogenase"/>
    <property type="match status" value="1"/>
</dbReference>
<dbReference type="InterPro" id="IPR050155">
    <property type="entry name" value="HAD-like_hydrolase_sf"/>
</dbReference>
<dbReference type="InterPro" id="IPR006439">
    <property type="entry name" value="HAD-SF_hydro_IA"/>
</dbReference>
<dbReference type="SUPFAM" id="SSF56784">
    <property type="entry name" value="HAD-like"/>
    <property type="match status" value="1"/>
</dbReference>
<dbReference type="NCBIfam" id="TIGR01549">
    <property type="entry name" value="HAD-SF-IA-v1"/>
    <property type="match status" value="1"/>
</dbReference>
<dbReference type="NCBIfam" id="NF009804">
    <property type="entry name" value="PRK13288.1"/>
    <property type="match status" value="1"/>
</dbReference>
<dbReference type="PANTHER" id="PTHR43434:SF26">
    <property type="entry name" value="PYROPHOSPHATASE PPAX"/>
    <property type="match status" value="1"/>
</dbReference>
<gene>
    <name evidence="1" type="primary">ppaX</name>
    <name evidence="1" type="ORF">ACE41H_23180</name>
</gene>
<dbReference type="Proteomes" id="UP001580346">
    <property type="component" value="Unassembled WGS sequence"/>
</dbReference>
<reference evidence="1 2" key="1">
    <citation type="submission" date="2024-09" db="EMBL/GenBank/DDBJ databases">
        <title>Paenibacillus zeirhizospherea sp. nov., isolated from surface of the maize (Zea mays) roots in a horticulture field, Hungary.</title>
        <authorList>
            <person name="Marton D."/>
            <person name="Farkas M."/>
            <person name="Bedics A."/>
            <person name="Toth E."/>
            <person name="Tancsics A."/>
            <person name="Boka K."/>
            <person name="Maroti G."/>
            <person name="Kriszt B."/>
            <person name="Cserhati M."/>
        </authorList>
    </citation>
    <scope>NUCLEOTIDE SEQUENCE [LARGE SCALE GENOMIC DNA]</scope>
    <source>
        <strain evidence="1 2">KCTC 33519</strain>
    </source>
</reference>
<dbReference type="PANTHER" id="PTHR43434">
    <property type="entry name" value="PHOSPHOGLYCOLATE PHOSPHATASE"/>
    <property type="match status" value="1"/>
</dbReference>
<accession>A0ABV5B0C5</accession>
<sequence length="217" mass="23866">MINTILFDLDGTIIDTNELIITSFLHVLQGKTMQPLTREVIIPHMGGTMENQFQTLTGLADVAGLVRDYRAYSMLHHDTMVKPFPNVLEVVKTLHKQGIKLGVVTTKIRPNTIRVLEMFDLASYMGSIVTVDDVEHPKPHAEPVLKAIQELNADPAHTLMVGDSSFDILAAQAAGVQSAGVAWSLKGEETLRGYNPDFMLKNMTDLLDLVAQGTEAK</sequence>
<dbReference type="EC" id="3.6.1.1" evidence="1"/>
<comment type="caution">
    <text evidence="1">The sequence shown here is derived from an EMBL/GenBank/DDBJ whole genome shotgun (WGS) entry which is preliminary data.</text>
</comment>
<evidence type="ECO:0000313" key="2">
    <source>
        <dbReference type="Proteomes" id="UP001580346"/>
    </source>
</evidence>
<organism evidence="1 2">
    <name type="scientific">Paenibacillus enshidis</name>
    <dbReference type="NCBI Taxonomy" id="1458439"/>
    <lineage>
        <taxon>Bacteria</taxon>
        <taxon>Bacillati</taxon>
        <taxon>Bacillota</taxon>
        <taxon>Bacilli</taxon>
        <taxon>Bacillales</taxon>
        <taxon>Paenibacillaceae</taxon>
        <taxon>Paenibacillus</taxon>
    </lineage>
</organism>
<dbReference type="SFLD" id="SFLDG01129">
    <property type="entry name" value="C1.5:_HAD__Beta-PGM__Phosphata"/>
    <property type="match status" value="1"/>
</dbReference>
<name>A0ABV5B0C5_9BACL</name>
<dbReference type="SFLD" id="SFLDG01135">
    <property type="entry name" value="C1.5.6:_HAD__Beta-PGM__Phospha"/>
    <property type="match status" value="1"/>
</dbReference>
<dbReference type="Gene3D" id="1.10.150.240">
    <property type="entry name" value="Putative phosphatase, domain 2"/>
    <property type="match status" value="1"/>
</dbReference>
<dbReference type="Gene3D" id="3.40.50.1000">
    <property type="entry name" value="HAD superfamily/HAD-like"/>
    <property type="match status" value="1"/>
</dbReference>